<organism evidence="2 3">
    <name type="scientific">Gordonia asplenii</name>
    <dbReference type="NCBI Taxonomy" id="2725283"/>
    <lineage>
        <taxon>Bacteria</taxon>
        <taxon>Bacillati</taxon>
        <taxon>Actinomycetota</taxon>
        <taxon>Actinomycetes</taxon>
        <taxon>Mycobacteriales</taxon>
        <taxon>Gordoniaceae</taxon>
        <taxon>Gordonia</taxon>
    </lineage>
</organism>
<evidence type="ECO:0000313" key="2">
    <source>
        <dbReference type="EMBL" id="NMO00097.1"/>
    </source>
</evidence>
<gene>
    <name evidence="2" type="ORF">HH308_02580</name>
</gene>
<evidence type="ECO:0000256" key="1">
    <source>
        <dbReference type="SAM" id="Phobius"/>
    </source>
</evidence>
<comment type="caution">
    <text evidence="2">The sequence shown here is derived from an EMBL/GenBank/DDBJ whole genome shotgun (WGS) entry which is preliminary data.</text>
</comment>
<feature type="transmembrane region" description="Helical" evidence="1">
    <location>
        <begin position="44"/>
        <end position="64"/>
    </location>
</feature>
<feature type="transmembrane region" description="Helical" evidence="1">
    <location>
        <begin position="154"/>
        <end position="174"/>
    </location>
</feature>
<evidence type="ECO:0008006" key="4">
    <source>
        <dbReference type="Google" id="ProtNLM"/>
    </source>
</evidence>
<keyword evidence="1" id="KW-0472">Membrane</keyword>
<proteinExistence type="predicted"/>
<reference evidence="2 3" key="1">
    <citation type="submission" date="2020-04" db="EMBL/GenBank/DDBJ databases">
        <title>Gordonia sp. nov. TBRC 11910.</title>
        <authorList>
            <person name="Suriyachadkun C."/>
        </authorList>
    </citation>
    <scope>NUCLEOTIDE SEQUENCE [LARGE SCALE GENOMIC DNA]</scope>
    <source>
        <strain evidence="2 3">TBRC 11910</strain>
    </source>
</reference>
<dbReference type="RefSeq" id="WP_170192617.1">
    <property type="nucleotide sequence ID" value="NZ_JABBNB010000002.1"/>
</dbReference>
<dbReference type="AlphaFoldDB" id="A0A848KQ71"/>
<dbReference type="Gene3D" id="3.30.565.10">
    <property type="entry name" value="Histidine kinase-like ATPase, C-terminal domain"/>
    <property type="match status" value="1"/>
</dbReference>
<protein>
    <recommendedName>
        <fullName evidence="4">Signal transduction histidine kinase</fullName>
    </recommendedName>
</protein>
<sequence>MTSQARRRRRMMARFVGSGYVVFAFVAIPQFAVSAPAVASWFDPVAALAVFGPGFALLAATFYGSMRPLTWLSTCCVLGYFVAIGLWFVAFTGNRGVDPEVVSWLTSITDLPPLVAILSRPFWQAGVVLAGSVGGRIAILAVGRGGGFDERGIIDSLNVGVFGAFFILAFAIALRSGEMFDDSRIEALAASSRAAAATARNAERARFDGVVHDSVIAVLNAVRADTHDPRLPAQAAAAIAALDAVAAPQSSEQAVPRAEVLARLRTIATSVDERIQLQVSQRSPDETTSDFVEFGYPSDIVQAIVEAAGEALRNSVLHAGEQASRAMLVDTDSDSVWVSVVDDGDGFDPDAVAPERLGLRVSVAERMAGIAGGSSTVTSARGEGTVVDVMWTRP</sequence>
<keyword evidence="1" id="KW-1133">Transmembrane helix</keyword>
<dbReference type="EMBL" id="JABBNB010000002">
    <property type="protein sequence ID" value="NMO00097.1"/>
    <property type="molecule type" value="Genomic_DNA"/>
</dbReference>
<accession>A0A848KQ71</accession>
<dbReference type="Proteomes" id="UP000550729">
    <property type="component" value="Unassembled WGS sequence"/>
</dbReference>
<dbReference type="InterPro" id="IPR036890">
    <property type="entry name" value="HATPase_C_sf"/>
</dbReference>
<keyword evidence="1" id="KW-0812">Transmembrane</keyword>
<evidence type="ECO:0000313" key="3">
    <source>
        <dbReference type="Proteomes" id="UP000550729"/>
    </source>
</evidence>
<name>A0A848KQ71_9ACTN</name>
<dbReference type="SUPFAM" id="SSF55874">
    <property type="entry name" value="ATPase domain of HSP90 chaperone/DNA topoisomerase II/histidine kinase"/>
    <property type="match status" value="1"/>
</dbReference>
<feature type="transmembrane region" description="Helical" evidence="1">
    <location>
        <begin position="71"/>
        <end position="90"/>
    </location>
</feature>
<keyword evidence="3" id="KW-1185">Reference proteome</keyword>
<feature type="transmembrane region" description="Helical" evidence="1">
    <location>
        <begin position="122"/>
        <end position="142"/>
    </location>
</feature>